<gene>
    <name evidence="4" type="ORF">FB567DRAFT_628309</name>
</gene>
<dbReference type="Gene3D" id="1.25.40.20">
    <property type="entry name" value="Ankyrin repeat-containing domain"/>
    <property type="match status" value="1"/>
</dbReference>
<keyword evidence="5" id="KW-1185">Reference proteome</keyword>
<dbReference type="OrthoDB" id="3946129at2759"/>
<evidence type="ECO:0000256" key="1">
    <source>
        <dbReference type="ARBA" id="ARBA00022737"/>
    </source>
</evidence>
<dbReference type="EMBL" id="JAGMVJ010000009">
    <property type="protein sequence ID" value="KAH7087332.1"/>
    <property type="molecule type" value="Genomic_DNA"/>
</dbReference>
<feature type="compositionally biased region" description="Polar residues" evidence="2">
    <location>
        <begin position="56"/>
        <end position="79"/>
    </location>
</feature>
<organism evidence="4 5">
    <name type="scientific">Paraphoma chrysanthemicola</name>
    <dbReference type="NCBI Taxonomy" id="798071"/>
    <lineage>
        <taxon>Eukaryota</taxon>
        <taxon>Fungi</taxon>
        <taxon>Dikarya</taxon>
        <taxon>Ascomycota</taxon>
        <taxon>Pezizomycotina</taxon>
        <taxon>Dothideomycetes</taxon>
        <taxon>Pleosporomycetidae</taxon>
        <taxon>Pleosporales</taxon>
        <taxon>Pleosporineae</taxon>
        <taxon>Phaeosphaeriaceae</taxon>
        <taxon>Paraphoma</taxon>
    </lineage>
</organism>
<sequence length="1004" mass="114543">MFPKRWAAKLKEWMRSGLAKLRRERLRPSEEIQLGQVNLDESRLTSHPNSIGEDTAPSSLDTDLPTTTARRSTAQITSSPENTEPTPNVPPVTNNVEPEVPTQLTHTTTDEDPCRQTLLHEALEGWKLKNPAIYDELINSGADEGDLITDLEKLVNKTKWRERSIKAATEDALRNILDFKDVLFAIGNFDPTKATVLALRGTFHIMQSLVNDATLLRTVGDSVTVLASTIRHWTDIEFRYSLNAPIGTIKAYKAIESPLLELYTSVLEVLGVLYVECRRGRLVGYLATFENQGRILELVERMKLKASSCQEAFDRRKSEMDQTKEIRQWLSPLDALSVHKGLCDKMNLEKYPGCSQWLFKSDKYTQWLAGRIPILWISGTVGTGKTTLMAQIIQSHLKTPSIDAKDRLAYFYCSKQEGLGRSSYIEILRSLLRQTSHDRITDKLAPNVLVAHNARHMDPGVRSDCEKLLAGILRTGLNVRIVIDALDELDEPERLLQALKKLCELEPDRIQLLLSGRKNVDVKLEFDRVVELFVDSDKTQEDMHSFVKTWVSLLPKSQKLLGGRHEHLEHELQKVLCEKANGMFRWAELQLSYFYKRKNPYKYASQVSDHLNALRENSLEGAKALEYIYKQIFEDNVSNGSLERSLAKFAYQILIATKTMVHISCMARALCWYKSTITKDNEPVTESHVFSLTQNFVVQAQTTELTFAHISASEYLQHCEDYAPAVCQAELSKACINYLDAQDPILFKHQMRKYWWWGRGEPWSMGSRTTPPPISSWAYYAFKYWGQCYATTPRGERGADSVTRLLLELANDSTDTPNFFDVLRETESIRYRRAGPAVVRPYGKDCVAAEYNLVDLLQTLYTSEEKDSYLSVPKLSRCARVAMRYKSLEAFQLVSTKWTELSSTSFECYEMRFHQSPLFFAVIHRNRKAVKFALGTGITQTSEPLVAKAVQFKDSAILKMLLRHGVNPNTIDRNYKTALQYAQENYDQDRIDLLLEHGAEASPF</sequence>
<evidence type="ECO:0000313" key="5">
    <source>
        <dbReference type="Proteomes" id="UP000813461"/>
    </source>
</evidence>
<dbReference type="AlphaFoldDB" id="A0A8K0R8A4"/>
<proteinExistence type="predicted"/>
<reference evidence="4" key="1">
    <citation type="journal article" date="2021" name="Nat. Commun.">
        <title>Genetic determinants of endophytism in the Arabidopsis root mycobiome.</title>
        <authorList>
            <person name="Mesny F."/>
            <person name="Miyauchi S."/>
            <person name="Thiergart T."/>
            <person name="Pickel B."/>
            <person name="Atanasova L."/>
            <person name="Karlsson M."/>
            <person name="Huettel B."/>
            <person name="Barry K.W."/>
            <person name="Haridas S."/>
            <person name="Chen C."/>
            <person name="Bauer D."/>
            <person name="Andreopoulos W."/>
            <person name="Pangilinan J."/>
            <person name="LaButti K."/>
            <person name="Riley R."/>
            <person name="Lipzen A."/>
            <person name="Clum A."/>
            <person name="Drula E."/>
            <person name="Henrissat B."/>
            <person name="Kohler A."/>
            <person name="Grigoriev I.V."/>
            <person name="Martin F.M."/>
            <person name="Hacquard S."/>
        </authorList>
    </citation>
    <scope>NUCLEOTIDE SEQUENCE</scope>
    <source>
        <strain evidence="4">MPI-SDFR-AT-0120</strain>
    </source>
</reference>
<protein>
    <recommendedName>
        <fullName evidence="3">Nephrocystin 3-like N-terminal domain-containing protein</fullName>
    </recommendedName>
</protein>
<comment type="caution">
    <text evidence="4">The sequence shown here is derived from an EMBL/GenBank/DDBJ whole genome shotgun (WGS) entry which is preliminary data.</text>
</comment>
<evidence type="ECO:0000313" key="4">
    <source>
        <dbReference type="EMBL" id="KAH7087332.1"/>
    </source>
</evidence>
<keyword evidence="1" id="KW-0677">Repeat</keyword>
<dbReference type="InterPro" id="IPR056884">
    <property type="entry name" value="NPHP3-like_N"/>
</dbReference>
<dbReference type="PANTHER" id="PTHR10039">
    <property type="entry name" value="AMELOGENIN"/>
    <property type="match status" value="1"/>
</dbReference>
<dbReference type="InterPro" id="IPR036770">
    <property type="entry name" value="Ankyrin_rpt-contain_sf"/>
</dbReference>
<accession>A0A8K0R8A4</accession>
<dbReference type="InterPro" id="IPR002110">
    <property type="entry name" value="Ankyrin_rpt"/>
</dbReference>
<feature type="compositionally biased region" description="Low complexity" evidence="2">
    <location>
        <begin position="80"/>
        <end position="97"/>
    </location>
</feature>
<name>A0A8K0R8A4_9PLEO</name>
<evidence type="ECO:0000259" key="3">
    <source>
        <dbReference type="Pfam" id="PF24883"/>
    </source>
</evidence>
<dbReference type="Gene3D" id="3.40.50.300">
    <property type="entry name" value="P-loop containing nucleotide triphosphate hydrolases"/>
    <property type="match status" value="1"/>
</dbReference>
<evidence type="ECO:0000256" key="2">
    <source>
        <dbReference type="SAM" id="MobiDB-lite"/>
    </source>
</evidence>
<dbReference type="InterPro" id="IPR027417">
    <property type="entry name" value="P-loop_NTPase"/>
</dbReference>
<dbReference type="Pfam" id="PF12796">
    <property type="entry name" value="Ank_2"/>
    <property type="match status" value="1"/>
</dbReference>
<dbReference type="SUPFAM" id="SSF52540">
    <property type="entry name" value="P-loop containing nucleoside triphosphate hydrolases"/>
    <property type="match status" value="1"/>
</dbReference>
<feature type="domain" description="Nephrocystin 3-like N-terminal" evidence="3">
    <location>
        <begin position="353"/>
        <end position="517"/>
    </location>
</feature>
<feature type="region of interest" description="Disordered" evidence="2">
    <location>
        <begin position="33"/>
        <end position="97"/>
    </location>
</feature>
<dbReference type="Proteomes" id="UP000813461">
    <property type="component" value="Unassembled WGS sequence"/>
</dbReference>
<dbReference type="Pfam" id="PF24883">
    <property type="entry name" value="NPHP3_N"/>
    <property type="match status" value="1"/>
</dbReference>
<dbReference type="SUPFAM" id="SSF48403">
    <property type="entry name" value="Ankyrin repeat"/>
    <property type="match status" value="1"/>
</dbReference>